<dbReference type="OrthoDB" id="9797083at2"/>
<dbReference type="PANTHER" id="PTHR33991:SF1">
    <property type="entry name" value="DNA REPAIR PROTEIN RECO"/>
    <property type="match status" value="1"/>
</dbReference>
<dbReference type="HAMAP" id="MF_00201">
    <property type="entry name" value="RecO"/>
    <property type="match status" value="1"/>
</dbReference>
<dbReference type="HOGENOM" id="CLU_066632_4_0_9"/>
<reference evidence="9 10" key="1">
    <citation type="submission" date="2014-07" db="EMBL/GenBank/DDBJ databases">
        <title>Complete genome sequence of a moderately halophilic bacterium Terribacillus aidingensis MP602, isolated from Cryptomeria fortunei in Tianmu mountain in China.</title>
        <authorList>
            <person name="Wang Y."/>
            <person name="Lu P."/>
            <person name="Zhang L."/>
        </authorList>
    </citation>
    <scope>NUCLEOTIDE SEQUENCE [LARGE SCALE GENOMIC DNA]</scope>
    <source>
        <strain evidence="9 10">MP602</strain>
    </source>
</reference>
<evidence type="ECO:0000256" key="5">
    <source>
        <dbReference type="ARBA" id="ARBA00023204"/>
    </source>
</evidence>
<dbReference type="InterPro" id="IPR042242">
    <property type="entry name" value="RecO_C"/>
</dbReference>
<dbReference type="GeneID" id="34220650"/>
<keyword evidence="4 7" id="KW-0233">DNA recombination</keyword>
<name>A0A075LJB8_9BACI</name>
<dbReference type="RefSeq" id="WP_038561409.1">
    <property type="nucleotide sequence ID" value="NZ_CP008876.1"/>
</dbReference>
<comment type="function">
    <text evidence="7">Involved in DNA repair and RecF pathway recombination.</text>
</comment>
<evidence type="ECO:0000259" key="8">
    <source>
        <dbReference type="Pfam" id="PF11967"/>
    </source>
</evidence>
<evidence type="ECO:0000256" key="2">
    <source>
        <dbReference type="ARBA" id="ARBA00021310"/>
    </source>
</evidence>
<keyword evidence="3 7" id="KW-0227">DNA damage</keyword>
<gene>
    <name evidence="7" type="primary">recO</name>
    <name evidence="9" type="ORF">GZ22_09390</name>
</gene>
<dbReference type="InterPro" id="IPR012340">
    <property type="entry name" value="NA-bd_OB-fold"/>
</dbReference>
<dbReference type="PANTHER" id="PTHR33991">
    <property type="entry name" value="DNA REPAIR PROTEIN RECO"/>
    <property type="match status" value="1"/>
</dbReference>
<dbReference type="Gene3D" id="2.40.50.140">
    <property type="entry name" value="Nucleic acid-binding proteins"/>
    <property type="match status" value="1"/>
</dbReference>
<dbReference type="Pfam" id="PF02565">
    <property type="entry name" value="RecO_C"/>
    <property type="match status" value="1"/>
</dbReference>
<evidence type="ECO:0000313" key="10">
    <source>
        <dbReference type="Proteomes" id="UP000027980"/>
    </source>
</evidence>
<protein>
    <recommendedName>
        <fullName evidence="2 7">DNA repair protein RecO</fullName>
    </recommendedName>
    <alternativeName>
        <fullName evidence="6 7">Recombination protein O</fullName>
    </alternativeName>
</protein>
<dbReference type="GO" id="GO:0006310">
    <property type="term" value="P:DNA recombination"/>
    <property type="evidence" value="ECO:0007669"/>
    <property type="project" value="UniProtKB-UniRule"/>
</dbReference>
<evidence type="ECO:0000256" key="7">
    <source>
        <dbReference type="HAMAP-Rule" id="MF_00201"/>
    </source>
</evidence>
<dbReference type="Pfam" id="PF11967">
    <property type="entry name" value="RecO_N"/>
    <property type="match status" value="1"/>
</dbReference>
<dbReference type="SUPFAM" id="SSF57863">
    <property type="entry name" value="ArfGap/RecO-like zinc finger"/>
    <property type="match status" value="1"/>
</dbReference>
<keyword evidence="5 7" id="KW-0234">DNA repair</keyword>
<evidence type="ECO:0000313" key="9">
    <source>
        <dbReference type="EMBL" id="AIF66830.1"/>
    </source>
</evidence>
<dbReference type="Proteomes" id="UP000027980">
    <property type="component" value="Chromosome"/>
</dbReference>
<accession>A0A075LJB8</accession>
<dbReference type="GO" id="GO:0006302">
    <property type="term" value="P:double-strand break repair"/>
    <property type="evidence" value="ECO:0007669"/>
    <property type="project" value="TreeGrafter"/>
</dbReference>
<evidence type="ECO:0000256" key="1">
    <source>
        <dbReference type="ARBA" id="ARBA00007452"/>
    </source>
</evidence>
<dbReference type="InterPro" id="IPR022572">
    <property type="entry name" value="DNA_rep/recomb_RecO_N"/>
</dbReference>
<dbReference type="GO" id="GO:0043590">
    <property type="term" value="C:bacterial nucleoid"/>
    <property type="evidence" value="ECO:0007669"/>
    <property type="project" value="TreeGrafter"/>
</dbReference>
<evidence type="ECO:0000256" key="4">
    <source>
        <dbReference type="ARBA" id="ARBA00023172"/>
    </source>
</evidence>
<dbReference type="AlphaFoldDB" id="A0A075LJB8"/>
<proteinExistence type="inferred from homology"/>
<dbReference type="InterPro" id="IPR003717">
    <property type="entry name" value="RecO"/>
</dbReference>
<feature type="domain" description="DNA replication/recombination mediator RecO N-terminal" evidence="8">
    <location>
        <begin position="3"/>
        <end position="78"/>
    </location>
</feature>
<comment type="similarity">
    <text evidence="1 7">Belongs to the RecO family.</text>
</comment>
<dbReference type="Gene3D" id="1.20.1440.120">
    <property type="entry name" value="Recombination protein O, C-terminal domain"/>
    <property type="match status" value="1"/>
</dbReference>
<sequence>MLQNVEGIILRTQDYGETHKIITIFTEDRGKIAVMARGAKKPKSRMAAIAQPFIFGSFLVQLGSGMGAMQQGEPLQSFRSIREDIVKTAYASYIAEMTDKLTDNNKPDPDLFRQLLQVMEWINDGKDADVLRIIYELKMFRRGGFAPIVHQCVNCGNTEMPYRFSVPEGGMLCRRCMHLDPDAYVLSEKVTKLLQLFSSIDISRIGNISVKPETKRLLNELLDTYYDRYGGYFLKSKKFLAQLDKLQ</sequence>
<evidence type="ECO:0000256" key="6">
    <source>
        <dbReference type="ARBA" id="ARBA00033409"/>
    </source>
</evidence>
<dbReference type="NCBIfam" id="TIGR00613">
    <property type="entry name" value="reco"/>
    <property type="match status" value="1"/>
</dbReference>
<evidence type="ECO:0000256" key="3">
    <source>
        <dbReference type="ARBA" id="ARBA00022763"/>
    </source>
</evidence>
<dbReference type="SUPFAM" id="SSF50249">
    <property type="entry name" value="Nucleic acid-binding proteins"/>
    <property type="match status" value="1"/>
</dbReference>
<dbReference type="KEGG" id="tap:GZ22_09390"/>
<organism evidence="9 10">
    <name type="scientific">Terribacillus saccharophilus</name>
    <dbReference type="NCBI Taxonomy" id="361277"/>
    <lineage>
        <taxon>Bacteria</taxon>
        <taxon>Bacillati</taxon>
        <taxon>Bacillota</taxon>
        <taxon>Bacilli</taxon>
        <taxon>Bacillales</taxon>
        <taxon>Bacillaceae</taxon>
        <taxon>Terribacillus</taxon>
    </lineage>
</organism>
<dbReference type="InterPro" id="IPR037278">
    <property type="entry name" value="ARFGAP/RecO"/>
</dbReference>
<dbReference type="EMBL" id="CP008876">
    <property type="protein sequence ID" value="AIF66830.1"/>
    <property type="molecule type" value="Genomic_DNA"/>
</dbReference>